<reference evidence="4 5" key="1">
    <citation type="submission" date="2018-05" db="EMBL/GenBank/DDBJ databases">
        <title>Genomic Encyclopedia of Archaeal and Bacterial Type Strains, Phase II (KMG-II): from individual species to whole genera.</title>
        <authorList>
            <person name="Goeker M."/>
        </authorList>
    </citation>
    <scope>NUCLEOTIDE SEQUENCE [LARGE SCALE GENOMIC DNA]</scope>
    <source>
        <strain evidence="4 5">DSM 22214</strain>
    </source>
</reference>
<dbReference type="AlphaFoldDB" id="A0A316EY25"/>
<dbReference type="Proteomes" id="UP000245489">
    <property type="component" value="Unassembled WGS sequence"/>
</dbReference>
<protein>
    <submittedName>
        <fullName evidence="4">SPFH domain/Band 7 family protein</fullName>
    </submittedName>
</protein>
<comment type="subcellular location">
    <subcellularLocation>
        <location evidence="1">Membrane</location>
        <topology evidence="1">Single-pass membrane protein</topology>
    </subcellularLocation>
</comment>
<dbReference type="GO" id="GO:0005886">
    <property type="term" value="C:plasma membrane"/>
    <property type="evidence" value="ECO:0007669"/>
    <property type="project" value="InterPro"/>
</dbReference>
<evidence type="ECO:0000313" key="4">
    <source>
        <dbReference type="EMBL" id="PWK28180.1"/>
    </source>
</evidence>
<organism evidence="4 5">
    <name type="scientific">Arcicella aurantiaca</name>
    <dbReference type="NCBI Taxonomy" id="591202"/>
    <lineage>
        <taxon>Bacteria</taxon>
        <taxon>Pseudomonadati</taxon>
        <taxon>Bacteroidota</taxon>
        <taxon>Cytophagia</taxon>
        <taxon>Cytophagales</taxon>
        <taxon>Flectobacillaceae</taxon>
        <taxon>Arcicella</taxon>
    </lineage>
</organism>
<comment type="similarity">
    <text evidence="2">Belongs to the band 7/mec-2 family.</text>
</comment>
<dbReference type="SMART" id="SM00244">
    <property type="entry name" value="PHB"/>
    <property type="match status" value="1"/>
</dbReference>
<keyword evidence="5" id="KW-1185">Reference proteome</keyword>
<dbReference type="Pfam" id="PF01145">
    <property type="entry name" value="Band_7"/>
    <property type="match status" value="1"/>
</dbReference>
<evidence type="ECO:0000256" key="1">
    <source>
        <dbReference type="ARBA" id="ARBA00004167"/>
    </source>
</evidence>
<evidence type="ECO:0000256" key="2">
    <source>
        <dbReference type="ARBA" id="ARBA00008164"/>
    </source>
</evidence>
<dbReference type="InterPro" id="IPR043202">
    <property type="entry name" value="Band-7_stomatin-like"/>
</dbReference>
<name>A0A316EY25_9BACT</name>
<evidence type="ECO:0000313" key="5">
    <source>
        <dbReference type="Proteomes" id="UP000245489"/>
    </source>
</evidence>
<dbReference type="CDD" id="cd13438">
    <property type="entry name" value="SPFH_eoslipins_u2"/>
    <property type="match status" value="1"/>
</dbReference>
<dbReference type="SUPFAM" id="SSF117892">
    <property type="entry name" value="Band 7/SPFH domain"/>
    <property type="match status" value="1"/>
</dbReference>
<feature type="domain" description="Band 7" evidence="3">
    <location>
        <begin position="131"/>
        <end position="290"/>
    </location>
</feature>
<dbReference type="PANTHER" id="PTHR10264:SF83">
    <property type="entry name" value="BLL5629 PROTEIN"/>
    <property type="match status" value="1"/>
</dbReference>
<dbReference type="InterPro" id="IPR036013">
    <property type="entry name" value="Band_7/SPFH_dom_sf"/>
</dbReference>
<sequence length="365" mass="41768">MKYVTINAYKMGLVFKNGAYKKAISEGNHWLMPFENLQQFDMTQPFVSSVHLDILLKDETLKTQLEVVEVQDNEIVLQYENGLFKTILTAGKYAFWKGIITYKFVRVDTSKIEITEEIPANILVNKLGAYIRGYVVESHEKALLFVNGKFERLLEGGTYYWWKNNITIHVAKIDTRQMQIELSGQEILTKDKASLRINFYAQYKVTDIVKAALENKDHEKQLYVLVQLALREFVGTLTLDELLEKKESLAPAILTSLATKTTSLGVEVLNCGIRDIILPGEMREIMNQVLVAEKKAQANIIMRREETASTRSLLNTAKLMEENDMLFKLKEMEYVEKIADKINNISVSGGGQFLEQMKAMFSPVR</sequence>
<gene>
    <name evidence="4" type="ORF">LV89_00958</name>
</gene>
<evidence type="ECO:0000259" key="3">
    <source>
        <dbReference type="SMART" id="SM00244"/>
    </source>
</evidence>
<accession>A0A316EY25</accession>
<dbReference type="OrthoDB" id="5501731at2"/>
<comment type="caution">
    <text evidence="4">The sequence shown here is derived from an EMBL/GenBank/DDBJ whole genome shotgun (WGS) entry which is preliminary data.</text>
</comment>
<proteinExistence type="inferred from homology"/>
<dbReference type="PANTHER" id="PTHR10264">
    <property type="entry name" value="BAND 7 PROTEIN-RELATED"/>
    <property type="match status" value="1"/>
</dbReference>
<dbReference type="PRINTS" id="PR00721">
    <property type="entry name" value="STOMATIN"/>
</dbReference>
<dbReference type="RefSeq" id="WP_109741739.1">
    <property type="nucleotide sequence ID" value="NZ_QGGO01000004.1"/>
</dbReference>
<dbReference type="Gene3D" id="3.30.479.30">
    <property type="entry name" value="Band 7 domain"/>
    <property type="match status" value="1"/>
</dbReference>
<dbReference type="EMBL" id="QGGO01000004">
    <property type="protein sequence ID" value="PWK28180.1"/>
    <property type="molecule type" value="Genomic_DNA"/>
</dbReference>
<dbReference type="InterPro" id="IPR001972">
    <property type="entry name" value="Stomatin_HflK_fam"/>
</dbReference>
<dbReference type="InterPro" id="IPR001107">
    <property type="entry name" value="Band_7"/>
</dbReference>